<evidence type="ECO:0000256" key="2">
    <source>
        <dbReference type="ARBA" id="ARBA00023125"/>
    </source>
</evidence>
<evidence type="ECO:0000313" key="4">
    <source>
        <dbReference type="EMBL" id="CUM60226.1"/>
    </source>
</evidence>
<dbReference type="PROSITE" id="PS50943">
    <property type="entry name" value="HTH_CROC1"/>
    <property type="match status" value="1"/>
</dbReference>
<reference evidence="4" key="1">
    <citation type="submission" date="2015-09" db="EMBL/GenBank/DDBJ databases">
        <authorList>
            <person name="Jackson K.R."/>
            <person name="Lunt B.L."/>
            <person name="Fisher J.N.B."/>
            <person name="Gardner A.V."/>
            <person name="Bailey M.E."/>
            <person name="Deus L.M."/>
            <person name="Earl A.S."/>
            <person name="Gibby P.D."/>
            <person name="Hartmann K.A."/>
            <person name="Liu J.E."/>
            <person name="Manci A.M."/>
            <person name="Nielsen D.A."/>
            <person name="Solomon M.B."/>
            <person name="Breakwell D.P."/>
            <person name="Burnett S.H."/>
            <person name="Grose J.H."/>
        </authorList>
    </citation>
    <scope>NUCLEOTIDE SEQUENCE</scope>
    <source>
        <strain evidence="4">7805</strain>
    </source>
</reference>
<dbReference type="EMBL" id="LO018304">
    <property type="protein sequence ID" value="CUM60226.1"/>
    <property type="molecule type" value="Genomic_DNA"/>
</dbReference>
<dbReference type="GO" id="GO:0003677">
    <property type="term" value="F:DNA binding"/>
    <property type="evidence" value="ECO:0007669"/>
    <property type="project" value="UniProtKB-KW"/>
</dbReference>
<keyword evidence="4" id="KW-0255">Endonuclease</keyword>
<keyword evidence="1" id="KW-0805">Transcription regulation</keyword>
<accession>A0A1J1JFJ2</accession>
<dbReference type="AlphaFoldDB" id="A0A1J1JFJ2"/>
<dbReference type="SUPFAM" id="SSF47413">
    <property type="entry name" value="lambda repressor-like DNA-binding domains"/>
    <property type="match status" value="1"/>
</dbReference>
<name>A0A1J1JFJ2_PLAAG</name>
<dbReference type="GO" id="GO:0003700">
    <property type="term" value="F:DNA-binding transcription factor activity"/>
    <property type="evidence" value="ECO:0007669"/>
    <property type="project" value="TreeGrafter"/>
</dbReference>
<keyword evidence="4" id="KW-0540">Nuclease</keyword>
<gene>
    <name evidence="4" type="ORF">PLAM_2260</name>
</gene>
<dbReference type="RefSeq" id="WP_173400997.1">
    <property type="nucleotide sequence ID" value="NZ_LR882944.1"/>
</dbReference>
<sequence length="424" mass="48221">MVKDQLRKPSLRMTQILADNVRGYRKVQNLSQEALADICDLHRTYIGSVERCERNVTLSTLEVIAQALGISVPELLTENMKTNNDGVNKYVEAIKQSGLSIYDPIKIGDPNLWIPTPELEILLNDELIRISLANLPLRTRSKVLKEHICQILGYPVPSSFRKTQPRFPGQFFDTYIQKSSNLQIWNEEIASTRRYVIVRLNADDIISRVKVITGDVLAILDTTGTLTQKYQARLNLGQSETELIAEEDTKILQSLVCADFNIAPFESPINHPAAGQLLPIRKIFEQLIKLIGTSFADTGYDQDRNRGAELHRIVCQNLGYKKYQDDGQFPDIRHQLIEIKLQTSPTIDLGLVCPDSTEPLDIPQIRHCDVRYALFYAQTNGETVTLTHLFLTTGEKFFHRFPQCKGKTLNKKLQIPLPRDFFSN</sequence>
<dbReference type="Pfam" id="PF01381">
    <property type="entry name" value="HTH_3"/>
    <property type="match status" value="1"/>
</dbReference>
<dbReference type="PANTHER" id="PTHR46797">
    <property type="entry name" value="HTH-TYPE TRANSCRIPTIONAL REGULATOR"/>
    <property type="match status" value="1"/>
</dbReference>
<proteinExistence type="predicted"/>
<dbReference type="InterPro" id="IPR050807">
    <property type="entry name" value="TransReg_Diox_bact_type"/>
</dbReference>
<dbReference type="InterPro" id="IPR001387">
    <property type="entry name" value="Cro/C1-type_HTH"/>
</dbReference>
<keyword evidence="3" id="KW-0804">Transcription</keyword>
<keyword evidence="2" id="KW-0238">DNA-binding</keyword>
<dbReference type="SMART" id="SM00530">
    <property type="entry name" value="HTH_XRE"/>
    <property type="match status" value="1"/>
</dbReference>
<protein>
    <submittedName>
        <fullName evidence="4">Type II restriction endonuclease, subtype P (Modular protein)</fullName>
    </submittedName>
</protein>
<dbReference type="REBASE" id="640865">
    <property type="entry name" value="Pag365ORF2444P"/>
</dbReference>
<dbReference type="PANTHER" id="PTHR46797:SF23">
    <property type="entry name" value="HTH-TYPE TRANSCRIPTIONAL REGULATOR SUTR"/>
    <property type="match status" value="1"/>
</dbReference>
<dbReference type="GO" id="GO:0005829">
    <property type="term" value="C:cytosol"/>
    <property type="evidence" value="ECO:0007669"/>
    <property type="project" value="TreeGrafter"/>
</dbReference>
<keyword evidence="4" id="KW-0378">Hydrolase</keyword>
<dbReference type="InterPro" id="IPR010982">
    <property type="entry name" value="Lambda_DNA-bd_dom_sf"/>
</dbReference>
<dbReference type="Gene3D" id="1.10.260.40">
    <property type="entry name" value="lambda repressor-like DNA-binding domains"/>
    <property type="match status" value="1"/>
</dbReference>
<organism evidence="4">
    <name type="scientific">Planktothrix agardhii</name>
    <name type="common">Oscillatoria agardhii</name>
    <dbReference type="NCBI Taxonomy" id="1160"/>
    <lineage>
        <taxon>Bacteria</taxon>
        <taxon>Bacillati</taxon>
        <taxon>Cyanobacteriota</taxon>
        <taxon>Cyanophyceae</taxon>
        <taxon>Oscillatoriophycideae</taxon>
        <taxon>Oscillatoriales</taxon>
        <taxon>Microcoleaceae</taxon>
        <taxon>Planktothrix</taxon>
    </lineage>
</organism>
<dbReference type="CDD" id="cd00093">
    <property type="entry name" value="HTH_XRE"/>
    <property type="match status" value="1"/>
</dbReference>
<evidence type="ECO:0000256" key="3">
    <source>
        <dbReference type="ARBA" id="ARBA00023163"/>
    </source>
</evidence>
<evidence type="ECO:0000256" key="1">
    <source>
        <dbReference type="ARBA" id="ARBA00023015"/>
    </source>
</evidence>
<dbReference type="REBASE" id="166959">
    <property type="entry name" value="Pag7805ORF2261P"/>
</dbReference>
<dbReference type="GO" id="GO:0004519">
    <property type="term" value="F:endonuclease activity"/>
    <property type="evidence" value="ECO:0007669"/>
    <property type="project" value="UniProtKB-KW"/>
</dbReference>